<dbReference type="Gene3D" id="3.40.50.9100">
    <property type="entry name" value="Dehydroquinase, class II"/>
    <property type="match status" value="1"/>
</dbReference>
<dbReference type="EMBL" id="UINC01001587">
    <property type="protein sequence ID" value="SUZ84267.1"/>
    <property type="molecule type" value="Genomic_DNA"/>
</dbReference>
<dbReference type="GO" id="GO:0003855">
    <property type="term" value="F:3-dehydroquinate dehydratase activity"/>
    <property type="evidence" value="ECO:0007669"/>
    <property type="project" value="UniProtKB-EC"/>
</dbReference>
<evidence type="ECO:0000256" key="3">
    <source>
        <dbReference type="SAM" id="Phobius"/>
    </source>
</evidence>
<keyword evidence="3" id="KW-0472">Membrane</keyword>
<evidence type="ECO:0000256" key="1">
    <source>
        <dbReference type="ARBA" id="ARBA00012060"/>
    </source>
</evidence>
<dbReference type="PANTHER" id="PTHR21272:SF3">
    <property type="entry name" value="CATABOLIC 3-DEHYDROQUINASE"/>
    <property type="match status" value="1"/>
</dbReference>
<keyword evidence="3" id="KW-1133">Transmembrane helix</keyword>
<dbReference type="HAMAP" id="MF_00169">
    <property type="entry name" value="AroQ"/>
    <property type="match status" value="1"/>
</dbReference>
<reference evidence="4" key="1">
    <citation type="submission" date="2018-05" db="EMBL/GenBank/DDBJ databases">
        <authorList>
            <person name="Lanie J.A."/>
            <person name="Ng W.-L."/>
            <person name="Kazmierczak K.M."/>
            <person name="Andrzejewski T.M."/>
            <person name="Davidsen T.M."/>
            <person name="Wayne K.J."/>
            <person name="Tettelin H."/>
            <person name="Glass J.I."/>
            <person name="Rusch D."/>
            <person name="Podicherti R."/>
            <person name="Tsui H.-C.T."/>
            <person name="Winkler M.E."/>
        </authorList>
    </citation>
    <scope>NUCLEOTIDE SEQUENCE</scope>
</reference>
<feature type="transmembrane region" description="Helical" evidence="3">
    <location>
        <begin position="81"/>
        <end position="101"/>
    </location>
</feature>
<dbReference type="SUPFAM" id="SSF52304">
    <property type="entry name" value="Type II 3-dehydroquinate dehydratase"/>
    <property type="match status" value="1"/>
</dbReference>
<dbReference type="NCBIfam" id="NF003807">
    <property type="entry name" value="PRK05395.1-4"/>
    <property type="match status" value="1"/>
</dbReference>
<dbReference type="InterPro" id="IPR001874">
    <property type="entry name" value="DHquinase_II"/>
</dbReference>
<evidence type="ECO:0000256" key="2">
    <source>
        <dbReference type="ARBA" id="ARBA00023239"/>
    </source>
</evidence>
<name>A0A381R361_9ZZZZ</name>
<dbReference type="InterPro" id="IPR036441">
    <property type="entry name" value="DHquinase_II_sf"/>
</dbReference>
<dbReference type="Pfam" id="PF01220">
    <property type="entry name" value="DHquinase_II"/>
    <property type="match status" value="1"/>
</dbReference>
<dbReference type="GO" id="GO:0019631">
    <property type="term" value="P:quinate catabolic process"/>
    <property type="evidence" value="ECO:0007669"/>
    <property type="project" value="TreeGrafter"/>
</dbReference>
<keyword evidence="2" id="KW-0456">Lyase</keyword>
<dbReference type="PANTHER" id="PTHR21272">
    <property type="entry name" value="CATABOLIC 3-DEHYDROQUINASE"/>
    <property type="match status" value="1"/>
</dbReference>
<sequence>MQKTANELGVEITVFQSNHEGELIDYIERMAPEVEGFLINPGAYTHTSIALRDAFVGVERSFVEVHLSNTTARERFRRHSYLAPVAAGMVYGFGLHSYLLGLQGLVAKLQR</sequence>
<evidence type="ECO:0000313" key="4">
    <source>
        <dbReference type="EMBL" id="SUZ84267.1"/>
    </source>
</evidence>
<dbReference type="AlphaFoldDB" id="A0A381R361"/>
<keyword evidence="3" id="KW-0812">Transmembrane</keyword>
<dbReference type="EC" id="4.2.1.10" evidence="1"/>
<gene>
    <name evidence="4" type="ORF">METZ01_LOCUS37121</name>
</gene>
<accession>A0A381R361</accession>
<proteinExistence type="inferred from homology"/>
<dbReference type="PIRSF" id="PIRSF001399">
    <property type="entry name" value="DHquinase_II"/>
    <property type="match status" value="1"/>
</dbReference>
<organism evidence="4">
    <name type="scientific">marine metagenome</name>
    <dbReference type="NCBI Taxonomy" id="408172"/>
    <lineage>
        <taxon>unclassified sequences</taxon>
        <taxon>metagenomes</taxon>
        <taxon>ecological metagenomes</taxon>
    </lineage>
</organism>
<dbReference type="CDD" id="cd00466">
    <property type="entry name" value="DHQase_II"/>
    <property type="match status" value="1"/>
</dbReference>
<protein>
    <recommendedName>
        <fullName evidence="1">3-dehydroquinate dehydratase</fullName>
        <ecNumber evidence="1">4.2.1.10</ecNumber>
    </recommendedName>
</protein>